<dbReference type="AlphaFoldDB" id="A0A9P3GJK4"/>
<evidence type="ECO:0000313" key="4">
    <source>
        <dbReference type="Proteomes" id="UP000703269"/>
    </source>
</evidence>
<sequence length="106" mass="11885">MSSSESLSTIFTNFQYNRVTNYLDVISSVLTIYDWLLTLAREVELVWRSPWSAIKVLFLVTRYTPRTLAPTVVAQRSPRTTSPRARAMLTTSGRGGRTSPGSSSPR</sequence>
<dbReference type="Pfam" id="PF20151">
    <property type="entry name" value="DUF6533"/>
    <property type="match status" value="1"/>
</dbReference>
<dbReference type="OrthoDB" id="2757660at2759"/>
<evidence type="ECO:0000259" key="2">
    <source>
        <dbReference type="Pfam" id="PF20151"/>
    </source>
</evidence>
<accession>A0A9P3GJK4</accession>
<dbReference type="EMBL" id="BPQB01000054">
    <property type="protein sequence ID" value="GJE95971.1"/>
    <property type="molecule type" value="Genomic_DNA"/>
</dbReference>
<feature type="region of interest" description="Disordered" evidence="1">
    <location>
        <begin position="73"/>
        <end position="106"/>
    </location>
</feature>
<comment type="caution">
    <text evidence="3">The sequence shown here is derived from an EMBL/GenBank/DDBJ whole genome shotgun (WGS) entry which is preliminary data.</text>
</comment>
<dbReference type="Proteomes" id="UP000703269">
    <property type="component" value="Unassembled WGS sequence"/>
</dbReference>
<organism evidence="3 4">
    <name type="scientific">Phanerochaete sordida</name>
    <dbReference type="NCBI Taxonomy" id="48140"/>
    <lineage>
        <taxon>Eukaryota</taxon>
        <taxon>Fungi</taxon>
        <taxon>Dikarya</taxon>
        <taxon>Basidiomycota</taxon>
        <taxon>Agaricomycotina</taxon>
        <taxon>Agaricomycetes</taxon>
        <taxon>Polyporales</taxon>
        <taxon>Phanerochaetaceae</taxon>
        <taxon>Phanerochaete</taxon>
    </lineage>
</organism>
<evidence type="ECO:0000313" key="3">
    <source>
        <dbReference type="EMBL" id="GJE95971.1"/>
    </source>
</evidence>
<name>A0A9P3GJK4_9APHY</name>
<gene>
    <name evidence="3" type="ORF">PsYK624_121640</name>
</gene>
<keyword evidence="4" id="KW-1185">Reference proteome</keyword>
<reference evidence="3 4" key="1">
    <citation type="submission" date="2021-08" db="EMBL/GenBank/DDBJ databases">
        <title>Draft Genome Sequence of Phanerochaete sordida strain YK-624.</title>
        <authorList>
            <person name="Mori T."/>
            <person name="Dohra H."/>
            <person name="Suzuki T."/>
            <person name="Kawagishi H."/>
            <person name="Hirai H."/>
        </authorList>
    </citation>
    <scope>NUCLEOTIDE SEQUENCE [LARGE SCALE GENOMIC DNA]</scope>
    <source>
        <strain evidence="3 4">YK-624</strain>
    </source>
</reference>
<evidence type="ECO:0000256" key="1">
    <source>
        <dbReference type="SAM" id="MobiDB-lite"/>
    </source>
</evidence>
<feature type="domain" description="DUF6533" evidence="2">
    <location>
        <begin position="22"/>
        <end position="65"/>
    </location>
</feature>
<dbReference type="InterPro" id="IPR045340">
    <property type="entry name" value="DUF6533"/>
</dbReference>
<protein>
    <recommendedName>
        <fullName evidence="2">DUF6533 domain-containing protein</fullName>
    </recommendedName>
</protein>
<proteinExistence type="predicted"/>